<dbReference type="PANTHER" id="PTHR35841">
    <property type="entry name" value="PHOSPHONATES-BINDING PERIPLASMIC PROTEIN"/>
    <property type="match status" value="1"/>
</dbReference>
<evidence type="ECO:0000256" key="2">
    <source>
        <dbReference type="ARBA" id="ARBA00022729"/>
    </source>
</evidence>
<evidence type="ECO:0000313" key="4">
    <source>
        <dbReference type="EMBL" id="MDR6583170.1"/>
    </source>
</evidence>
<organism evidence="4 5">
    <name type="scientific">Herbaspirillum frisingense</name>
    <dbReference type="NCBI Taxonomy" id="92645"/>
    <lineage>
        <taxon>Bacteria</taxon>
        <taxon>Pseudomonadati</taxon>
        <taxon>Pseudomonadota</taxon>
        <taxon>Betaproteobacteria</taxon>
        <taxon>Burkholderiales</taxon>
        <taxon>Oxalobacteraceae</taxon>
        <taxon>Herbaspirillum</taxon>
    </lineage>
</organism>
<dbReference type="EMBL" id="JAVDSJ010000002">
    <property type="protein sequence ID" value="MDR6583170.1"/>
    <property type="molecule type" value="Genomic_DNA"/>
</dbReference>
<dbReference type="NCBIfam" id="TIGR01098">
    <property type="entry name" value="3A0109s03R"/>
    <property type="match status" value="1"/>
</dbReference>
<keyword evidence="2 3" id="KW-0732">Signal</keyword>
<sequence length="306" mass="33688">MKTLFSGLPTARAMRMLGATLALLSTLAATPALVVAKGACERPQRLRFSFVPQGRDSEQQTALNPLIDELRERLKMPVDVVIPTSYGGVIEGLIAGAVDVARLGPASYVTAHKGDPQITPFASMEQVEPNFAVQRGVSSVYYSLLVTRSQGPYDSVTSLAGKVLALADPDSTSGALIPRHLFARQYKLQLDRYFSRVGYAGNHEQSVMAVLNHHADAAFVASTNLSRMISDGRLRKSDLRVLWRSAPIPFDPFVYRGQLCADIRNKIRAVFLDKNSLRVKLTLDSLRATHFVPVHDADYRIIRELP</sequence>
<comment type="similarity">
    <text evidence="1">Belongs to the phosphate/phosphite/phosphonate binding protein family.</text>
</comment>
<dbReference type="PANTHER" id="PTHR35841:SF1">
    <property type="entry name" value="PHOSPHONATES-BINDING PERIPLASMIC PROTEIN"/>
    <property type="match status" value="1"/>
</dbReference>
<accession>A0ABU1PBP2</accession>
<dbReference type="SUPFAM" id="SSF53850">
    <property type="entry name" value="Periplasmic binding protein-like II"/>
    <property type="match status" value="1"/>
</dbReference>
<reference evidence="4 5" key="1">
    <citation type="submission" date="2023-07" db="EMBL/GenBank/DDBJ databases">
        <title>Sorghum-associated microbial communities from plants grown in Nebraska, USA.</title>
        <authorList>
            <person name="Schachtman D."/>
        </authorList>
    </citation>
    <scope>NUCLEOTIDE SEQUENCE [LARGE SCALE GENOMIC DNA]</scope>
    <source>
        <strain evidence="4 5">596</strain>
    </source>
</reference>
<keyword evidence="5" id="KW-1185">Reference proteome</keyword>
<dbReference type="InterPro" id="IPR005770">
    <property type="entry name" value="PhnD"/>
</dbReference>
<dbReference type="RefSeq" id="WP_233207552.1">
    <property type="nucleotide sequence ID" value="NZ_JAVDSJ010000002.1"/>
</dbReference>
<dbReference type="Pfam" id="PF12974">
    <property type="entry name" value="Phosphonate-bd"/>
    <property type="match status" value="1"/>
</dbReference>
<proteinExistence type="inferred from homology"/>
<dbReference type="Gene3D" id="3.40.190.10">
    <property type="entry name" value="Periplasmic binding protein-like II"/>
    <property type="match status" value="2"/>
</dbReference>
<evidence type="ECO:0000313" key="5">
    <source>
        <dbReference type="Proteomes" id="UP001260715"/>
    </source>
</evidence>
<name>A0ABU1PBP2_9BURK</name>
<comment type="caution">
    <text evidence="4">The sequence shown here is derived from an EMBL/GenBank/DDBJ whole genome shotgun (WGS) entry which is preliminary data.</text>
</comment>
<evidence type="ECO:0000256" key="3">
    <source>
        <dbReference type="SAM" id="SignalP"/>
    </source>
</evidence>
<feature type="chain" id="PRO_5045134935" evidence="3">
    <location>
        <begin position="29"/>
        <end position="306"/>
    </location>
</feature>
<dbReference type="Proteomes" id="UP001260715">
    <property type="component" value="Unassembled WGS sequence"/>
</dbReference>
<evidence type="ECO:0000256" key="1">
    <source>
        <dbReference type="ARBA" id="ARBA00007162"/>
    </source>
</evidence>
<dbReference type="CDD" id="cd01071">
    <property type="entry name" value="PBP2_PhnD_like"/>
    <property type="match status" value="1"/>
</dbReference>
<feature type="signal peptide" evidence="3">
    <location>
        <begin position="1"/>
        <end position="28"/>
    </location>
</feature>
<protein>
    <submittedName>
        <fullName evidence="4">Phosphonate transport system substrate-binding protein</fullName>
    </submittedName>
</protein>
<gene>
    <name evidence="4" type="ORF">J2W50_001368</name>
</gene>